<dbReference type="AlphaFoldDB" id="A0A1H6K4T6"/>
<evidence type="ECO:0000256" key="1">
    <source>
        <dbReference type="ARBA" id="ARBA00001936"/>
    </source>
</evidence>
<dbReference type="InterPro" id="IPR005135">
    <property type="entry name" value="Endo/exonuclease/phosphatase"/>
</dbReference>
<comment type="cofactor">
    <cofactor evidence="1">
        <name>Mn(2+)</name>
        <dbReference type="ChEBI" id="CHEBI:29035"/>
    </cofactor>
</comment>
<dbReference type="PANTHER" id="PTHR15822">
    <property type="entry name" value="TRAF AND TNF RECEPTOR-ASSOCIATED PROTEIN"/>
    <property type="match status" value="1"/>
</dbReference>
<evidence type="ECO:0000259" key="10">
    <source>
        <dbReference type="Pfam" id="PF03372"/>
    </source>
</evidence>
<dbReference type="EMBL" id="FNXE01000009">
    <property type="protein sequence ID" value="SEH70034.1"/>
    <property type="molecule type" value="Genomic_DNA"/>
</dbReference>
<dbReference type="GO" id="GO:0004519">
    <property type="term" value="F:endonuclease activity"/>
    <property type="evidence" value="ECO:0007669"/>
    <property type="project" value="UniProtKB-KW"/>
</dbReference>
<evidence type="ECO:0000256" key="6">
    <source>
        <dbReference type="ARBA" id="ARBA00022801"/>
    </source>
</evidence>
<dbReference type="RefSeq" id="WP_091096843.1">
    <property type="nucleotide sequence ID" value="NZ_FNXE01000009.1"/>
</dbReference>
<evidence type="ECO:0000256" key="4">
    <source>
        <dbReference type="ARBA" id="ARBA00022723"/>
    </source>
</evidence>
<organism evidence="11 12">
    <name type="scientific">Paenimyroides marinum</name>
    <dbReference type="NCBI Taxonomy" id="1159016"/>
    <lineage>
        <taxon>Bacteria</taxon>
        <taxon>Pseudomonadati</taxon>
        <taxon>Bacteroidota</taxon>
        <taxon>Flavobacteriia</taxon>
        <taxon>Flavobacteriales</taxon>
        <taxon>Flavobacteriaceae</taxon>
        <taxon>Paenimyroides</taxon>
    </lineage>
</organism>
<dbReference type="Proteomes" id="UP000199634">
    <property type="component" value="Unassembled WGS sequence"/>
</dbReference>
<dbReference type="PANTHER" id="PTHR15822:SF4">
    <property type="entry name" value="TYROSYL-DNA PHOSPHODIESTERASE 2"/>
    <property type="match status" value="1"/>
</dbReference>
<evidence type="ECO:0000313" key="12">
    <source>
        <dbReference type="Proteomes" id="UP000199634"/>
    </source>
</evidence>
<keyword evidence="8" id="KW-0234">DNA repair</keyword>
<protein>
    <submittedName>
        <fullName evidence="11">Metal-dependent hydrolase, endonuclease/exonuclease/phosphatase family</fullName>
    </submittedName>
</protein>
<keyword evidence="9" id="KW-0472">Membrane</keyword>
<keyword evidence="5" id="KW-0227">DNA damage</keyword>
<keyword evidence="12" id="KW-1185">Reference proteome</keyword>
<feature type="transmembrane region" description="Helical" evidence="9">
    <location>
        <begin position="35"/>
        <end position="62"/>
    </location>
</feature>
<evidence type="ECO:0000313" key="11">
    <source>
        <dbReference type="EMBL" id="SEH70034.1"/>
    </source>
</evidence>
<dbReference type="OrthoDB" id="635146at2"/>
<keyword evidence="9" id="KW-1133">Transmembrane helix</keyword>
<sequence>MKKLNWFNKLAFFLNIVLVTLTLMGYLLPSMAPKLFPFLSVLTLILPTLLILNLVFVVYWALQFKRQALLSIIVFLIGYTFFAKFYKFTSKNEEPFETDFTVLSYNVRLFNLFEWMPDENVAENIKLFIEKQNPDIICFQEFSKSADYKLDDYKFRHIIMHGNKIKTGQAIYSKFRIIDQGEIALPSSDNNVVYADIVKNKDTIRVYSIHLQSVNISPDINEIDERKSKRIFNRLSEAFKVQQLQSELIQEHMKDFKGHKIICGDMNNTAFSYVYKNIVGNMNDAFVEAGKGFGQTYNYKYYPARIDYILVDNIFEVKEFKTFNDFKNSDHFPIMARLNFNRDKKKDN</sequence>
<reference evidence="11 12" key="1">
    <citation type="submission" date="2016-10" db="EMBL/GenBank/DDBJ databases">
        <authorList>
            <person name="de Groot N.N."/>
        </authorList>
    </citation>
    <scope>NUCLEOTIDE SEQUENCE [LARGE SCALE GENOMIC DNA]</scope>
    <source>
        <strain evidence="11 12">CGMCC 1.10825</strain>
    </source>
</reference>
<keyword evidence="11" id="KW-0269">Exonuclease</keyword>
<evidence type="ECO:0000256" key="5">
    <source>
        <dbReference type="ARBA" id="ARBA00022763"/>
    </source>
</evidence>
<keyword evidence="3" id="KW-0540">Nuclease</keyword>
<dbReference type="Gene3D" id="3.60.10.10">
    <property type="entry name" value="Endonuclease/exonuclease/phosphatase"/>
    <property type="match status" value="1"/>
</dbReference>
<keyword evidence="9" id="KW-0812">Transmembrane</keyword>
<keyword evidence="4" id="KW-0479">Metal-binding</keyword>
<dbReference type="GO" id="GO:0006281">
    <property type="term" value="P:DNA repair"/>
    <property type="evidence" value="ECO:0007669"/>
    <property type="project" value="UniProtKB-KW"/>
</dbReference>
<dbReference type="InterPro" id="IPR036691">
    <property type="entry name" value="Endo/exonu/phosph_ase_sf"/>
</dbReference>
<dbReference type="GO" id="GO:0004527">
    <property type="term" value="F:exonuclease activity"/>
    <property type="evidence" value="ECO:0007669"/>
    <property type="project" value="UniProtKB-KW"/>
</dbReference>
<evidence type="ECO:0000256" key="9">
    <source>
        <dbReference type="SAM" id="Phobius"/>
    </source>
</evidence>
<dbReference type="GO" id="GO:0046872">
    <property type="term" value="F:metal ion binding"/>
    <property type="evidence" value="ECO:0007669"/>
    <property type="project" value="UniProtKB-KW"/>
</dbReference>
<keyword evidence="7" id="KW-0460">Magnesium</keyword>
<evidence type="ECO:0000256" key="7">
    <source>
        <dbReference type="ARBA" id="ARBA00022842"/>
    </source>
</evidence>
<feature type="transmembrane region" description="Helical" evidence="9">
    <location>
        <begin position="6"/>
        <end position="28"/>
    </location>
</feature>
<feature type="transmembrane region" description="Helical" evidence="9">
    <location>
        <begin position="68"/>
        <end position="86"/>
    </location>
</feature>
<dbReference type="STRING" id="1159016.SAMN02927937_00935"/>
<dbReference type="SUPFAM" id="SSF56219">
    <property type="entry name" value="DNase I-like"/>
    <property type="match status" value="1"/>
</dbReference>
<dbReference type="CDD" id="cd09084">
    <property type="entry name" value="EEP-2"/>
    <property type="match status" value="1"/>
</dbReference>
<evidence type="ECO:0000256" key="8">
    <source>
        <dbReference type="ARBA" id="ARBA00023204"/>
    </source>
</evidence>
<evidence type="ECO:0000256" key="2">
    <source>
        <dbReference type="ARBA" id="ARBA00001946"/>
    </source>
</evidence>
<comment type="cofactor">
    <cofactor evidence="2">
        <name>Mg(2+)</name>
        <dbReference type="ChEBI" id="CHEBI:18420"/>
    </cofactor>
</comment>
<accession>A0A1H6K4T6</accession>
<evidence type="ECO:0000256" key="3">
    <source>
        <dbReference type="ARBA" id="ARBA00022722"/>
    </source>
</evidence>
<dbReference type="Pfam" id="PF03372">
    <property type="entry name" value="Exo_endo_phos"/>
    <property type="match status" value="1"/>
</dbReference>
<keyword evidence="6 11" id="KW-0378">Hydrolase</keyword>
<proteinExistence type="predicted"/>
<name>A0A1H6K4T6_9FLAO</name>
<gene>
    <name evidence="11" type="ORF">SAMN02927937_00935</name>
</gene>
<feature type="domain" description="Endonuclease/exonuclease/phosphatase" evidence="10">
    <location>
        <begin position="103"/>
        <end position="331"/>
    </location>
</feature>
<keyword evidence="11" id="KW-0255">Endonuclease</keyword>
<dbReference type="InterPro" id="IPR051547">
    <property type="entry name" value="TDP2-like"/>
</dbReference>